<evidence type="ECO:0000259" key="1">
    <source>
        <dbReference type="Pfam" id="PF02752"/>
    </source>
</evidence>
<dbReference type="AlphaFoldDB" id="A0AA86RE34"/>
<organism evidence="2">
    <name type="scientific">Hexamita inflata</name>
    <dbReference type="NCBI Taxonomy" id="28002"/>
    <lineage>
        <taxon>Eukaryota</taxon>
        <taxon>Metamonada</taxon>
        <taxon>Diplomonadida</taxon>
        <taxon>Hexamitidae</taxon>
        <taxon>Hexamitinae</taxon>
        <taxon>Hexamita</taxon>
    </lineage>
</organism>
<proteinExistence type="predicted"/>
<gene>
    <name evidence="2" type="ORF">HINF_LOCUS60026</name>
    <name evidence="3" type="ORF">HINF_LOCUS60031</name>
    <name evidence="4" type="ORF">HINF_LOCUS61887</name>
    <name evidence="5" type="ORF">HINF_LOCUS61892</name>
</gene>
<evidence type="ECO:0000313" key="4">
    <source>
        <dbReference type="EMBL" id="CAL6083775.1"/>
    </source>
</evidence>
<dbReference type="EMBL" id="CAXDID020000374">
    <property type="protein sequence ID" value="CAL6083775.1"/>
    <property type="molecule type" value="Genomic_DNA"/>
</dbReference>
<comment type="caution">
    <text evidence="2">The sequence shown here is derived from an EMBL/GenBank/DDBJ whole genome shotgun (WGS) entry which is preliminary data.</text>
</comment>
<sequence length="232" mass="26835">MQTHELLQSTHIWPCGYYLWYFAFNLTNKQVFNFGPNQSQIFIQFKAIFNDSEYIGHILVPVFNKLELKNFTRYLKNRTEITKFGVELSTQLESTAWFPNQDIQISISLYSQEPLQQVKLMINRYIVLKTKAKRKQLKNTIFEMLLYADVEKLKLVDINTMVQVAQLGLALGSIHDELIEVSYKLKIVAAVGKRLVKCVTDIMVMPFDIQDRAPLSGVAECYALIVNQTVTK</sequence>
<evidence type="ECO:0000313" key="6">
    <source>
        <dbReference type="Proteomes" id="UP001642409"/>
    </source>
</evidence>
<dbReference type="EMBL" id="CATOUU010001108">
    <property type="protein sequence ID" value="CAI9972381.1"/>
    <property type="molecule type" value="Genomic_DNA"/>
</dbReference>
<feature type="domain" description="Arrestin C-terminal-like" evidence="1">
    <location>
        <begin position="86"/>
        <end position="197"/>
    </location>
</feature>
<dbReference type="Proteomes" id="UP001642409">
    <property type="component" value="Unassembled WGS sequence"/>
</dbReference>
<reference evidence="4 6" key="2">
    <citation type="submission" date="2024-07" db="EMBL/GenBank/DDBJ databases">
        <authorList>
            <person name="Akdeniz Z."/>
        </authorList>
    </citation>
    <scope>NUCLEOTIDE SEQUENCE [LARGE SCALE GENOMIC DNA]</scope>
</reference>
<dbReference type="Pfam" id="PF02752">
    <property type="entry name" value="Arrestin_C"/>
    <property type="match status" value="1"/>
</dbReference>
<accession>A0AA86RE34</accession>
<dbReference type="EMBL" id="CATOUU010001108">
    <property type="protein sequence ID" value="CAI9972386.1"/>
    <property type="molecule type" value="Genomic_DNA"/>
</dbReference>
<reference evidence="2" key="1">
    <citation type="submission" date="2023-06" db="EMBL/GenBank/DDBJ databases">
        <authorList>
            <person name="Kurt Z."/>
        </authorList>
    </citation>
    <scope>NUCLEOTIDE SEQUENCE</scope>
</reference>
<dbReference type="InterPro" id="IPR011022">
    <property type="entry name" value="Arrestin_C-like"/>
</dbReference>
<protein>
    <submittedName>
        <fullName evidence="4">Hypothetical_protein</fullName>
    </submittedName>
</protein>
<evidence type="ECO:0000313" key="3">
    <source>
        <dbReference type="EMBL" id="CAI9972386.1"/>
    </source>
</evidence>
<dbReference type="EMBL" id="CAXDID020000374">
    <property type="protein sequence ID" value="CAL6083785.1"/>
    <property type="molecule type" value="Genomic_DNA"/>
</dbReference>
<name>A0AA86RE34_9EUKA</name>
<evidence type="ECO:0000313" key="5">
    <source>
        <dbReference type="EMBL" id="CAL6083785.1"/>
    </source>
</evidence>
<evidence type="ECO:0000313" key="2">
    <source>
        <dbReference type="EMBL" id="CAI9972381.1"/>
    </source>
</evidence>
<keyword evidence="6" id="KW-1185">Reference proteome</keyword>